<proteinExistence type="predicted"/>
<protein>
    <submittedName>
        <fullName evidence="1">Uncharacterized protein</fullName>
    </submittedName>
</protein>
<dbReference type="OrthoDB" id="1683192at2"/>
<dbReference type="EMBL" id="FOHU01000002">
    <property type="protein sequence ID" value="SES84461.1"/>
    <property type="molecule type" value="Genomic_DNA"/>
</dbReference>
<organism evidence="1 2">
    <name type="scientific">Natronincola peptidivorans</name>
    <dbReference type="NCBI Taxonomy" id="426128"/>
    <lineage>
        <taxon>Bacteria</taxon>
        <taxon>Bacillati</taxon>
        <taxon>Bacillota</taxon>
        <taxon>Clostridia</taxon>
        <taxon>Peptostreptococcales</taxon>
        <taxon>Natronincolaceae</taxon>
        <taxon>Natronincola</taxon>
    </lineage>
</organism>
<evidence type="ECO:0000313" key="2">
    <source>
        <dbReference type="Proteomes" id="UP000199568"/>
    </source>
</evidence>
<accession>A0A1H9ZT64</accession>
<dbReference type="RefSeq" id="WP_090439369.1">
    <property type="nucleotide sequence ID" value="NZ_FOHU01000002.1"/>
</dbReference>
<dbReference type="AlphaFoldDB" id="A0A1H9ZT64"/>
<name>A0A1H9ZT64_9FIRM</name>
<evidence type="ECO:0000313" key="1">
    <source>
        <dbReference type="EMBL" id="SES84461.1"/>
    </source>
</evidence>
<sequence>MKLLILDNVLEFPNKEEVVEDLFNEIDKVLQDRHYFLSHFVVDGVEIYQDYEEYLLENIASIEEIRVEVKILKELVEEVLLSTKDYLQRAVPLVKDLGEAFYQTPKEESWQSLADLLGGIQWILQSFVNIDQNKHLEEIVPSYELWNEYVQHLLKLNDNILDLHSAVENQDMVLIADMLTYEINPIFEEMFQKLQEMLPEEVYNSHAN</sequence>
<keyword evidence="2" id="KW-1185">Reference proteome</keyword>
<reference evidence="1 2" key="1">
    <citation type="submission" date="2016-10" db="EMBL/GenBank/DDBJ databases">
        <authorList>
            <person name="de Groot N.N."/>
        </authorList>
    </citation>
    <scope>NUCLEOTIDE SEQUENCE [LARGE SCALE GENOMIC DNA]</scope>
    <source>
        <strain evidence="1 2">DSM 18979</strain>
    </source>
</reference>
<dbReference type="Proteomes" id="UP000199568">
    <property type="component" value="Unassembled WGS sequence"/>
</dbReference>
<gene>
    <name evidence="1" type="ORF">SAMN05660297_00695</name>
</gene>
<dbReference type="STRING" id="426128.SAMN05660297_00695"/>